<feature type="chain" id="PRO_5043482504" description="Neprosin PEP catalytic domain-containing protein" evidence="1">
    <location>
        <begin position="20"/>
        <end position="414"/>
    </location>
</feature>
<dbReference type="InterPro" id="IPR053168">
    <property type="entry name" value="Glutamic_endopeptidase"/>
</dbReference>
<evidence type="ECO:0000313" key="4">
    <source>
        <dbReference type="Proteomes" id="UP000836841"/>
    </source>
</evidence>
<keyword evidence="4" id="KW-1185">Reference proteome</keyword>
<evidence type="ECO:0000259" key="2">
    <source>
        <dbReference type="PROSITE" id="PS52045"/>
    </source>
</evidence>
<accession>A0AAU9RJH4</accession>
<name>A0AAU9RJH4_THLAR</name>
<dbReference type="Pfam" id="PF03080">
    <property type="entry name" value="Neprosin"/>
    <property type="match status" value="1"/>
</dbReference>
<dbReference type="InterPro" id="IPR004314">
    <property type="entry name" value="Neprosin"/>
</dbReference>
<dbReference type="Gene3D" id="3.90.1320.10">
    <property type="entry name" value="Outer-capsid protein sigma 3, large lobe"/>
    <property type="match status" value="1"/>
</dbReference>
<dbReference type="EMBL" id="OU466858">
    <property type="protein sequence ID" value="CAH2044447.1"/>
    <property type="molecule type" value="Genomic_DNA"/>
</dbReference>
<dbReference type="PANTHER" id="PTHR31589:SF2">
    <property type="entry name" value="ASLB (DUF239)-RELATED"/>
    <property type="match status" value="1"/>
</dbReference>
<gene>
    <name evidence="3" type="ORF">TAV2_LOCUS6918</name>
</gene>
<proteinExistence type="predicted"/>
<dbReference type="PANTHER" id="PTHR31589">
    <property type="entry name" value="PROTEIN, PUTATIVE (DUF239)-RELATED-RELATED"/>
    <property type="match status" value="1"/>
</dbReference>
<feature type="signal peptide" evidence="1">
    <location>
        <begin position="1"/>
        <end position="19"/>
    </location>
</feature>
<organism evidence="3 4">
    <name type="scientific">Thlaspi arvense</name>
    <name type="common">Field penny-cress</name>
    <dbReference type="NCBI Taxonomy" id="13288"/>
    <lineage>
        <taxon>Eukaryota</taxon>
        <taxon>Viridiplantae</taxon>
        <taxon>Streptophyta</taxon>
        <taxon>Embryophyta</taxon>
        <taxon>Tracheophyta</taxon>
        <taxon>Spermatophyta</taxon>
        <taxon>Magnoliopsida</taxon>
        <taxon>eudicotyledons</taxon>
        <taxon>Gunneridae</taxon>
        <taxon>Pentapetalae</taxon>
        <taxon>rosids</taxon>
        <taxon>malvids</taxon>
        <taxon>Brassicales</taxon>
        <taxon>Brassicaceae</taxon>
        <taxon>Thlaspideae</taxon>
        <taxon>Thlaspi</taxon>
    </lineage>
</organism>
<feature type="domain" description="Neprosin PEP catalytic" evidence="2">
    <location>
        <begin position="153"/>
        <end position="414"/>
    </location>
</feature>
<reference evidence="3 4" key="1">
    <citation type="submission" date="2022-03" db="EMBL/GenBank/DDBJ databases">
        <authorList>
            <person name="Nunn A."/>
            <person name="Chopra R."/>
            <person name="Nunn A."/>
            <person name="Contreras Garrido A."/>
        </authorList>
    </citation>
    <scope>NUCLEOTIDE SEQUENCE [LARGE SCALE GENOMIC DNA]</scope>
</reference>
<keyword evidence="1" id="KW-0732">Signal</keyword>
<evidence type="ECO:0000313" key="3">
    <source>
        <dbReference type="EMBL" id="CAH2044447.1"/>
    </source>
</evidence>
<dbReference type="Proteomes" id="UP000836841">
    <property type="component" value="Chromosome 2"/>
</dbReference>
<evidence type="ECO:0000256" key="1">
    <source>
        <dbReference type="SAM" id="SignalP"/>
    </source>
</evidence>
<sequence length="414" mass="46698">MRLFLTFAIFCCFYSEAYGKVSLDIDRKLKTLNKPALKTIKSEDGDIIDCVDIHKQHAFDHPALRNHKIQMKPSVAFGTTKTTAPKNGTLKPITSQIWSKSGHCPIGTIPVRRVSREDISRASSPSRFGMKTTRRYNALDTALQHKAKFNLTAEQQRRRLPLSKDRSDAILIALGYNYIGAQSDINVWNPPRVQPQDSSSSQIWLLSGLSADFETIEAGWMVNPSVFGDSRTRLFTYWTSDSYATTGCVNLLCSGFVQTSTKYALGAAVEPISTTSSEQYYISASMFLDPNSENWWLTFGDTVMGYWPGKLFDTLKHSATAVQWGGEVFSPNVKKKPHTSTGMGSGQWAYYLWGDASFHTNVRIKDYSLQIKYPGRTNEYADEYDCYSTKLYRETYMSEPVFFFGGPGQNRRCP</sequence>
<dbReference type="AlphaFoldDB" id="A0AAU9RJH4"/>
<dbReference type="InterPro" id="IPR025521">
    <property type="entry name" value="Neprosin_propep"/>
</dbReference>
<protein>
    <recommendedName>
        <fullName evidence="2">Neprosin PEP catalytic domain-containing protein</fullName>
    </recommendedName>
</protein>
<dbReference type="PROSITE" id="PS52045">
    <property type="entry name" value="NEPROSIN_PEP_CD"/>
    <property type="match status" value="1"/>
</dbReference>
<dbReference type="Pfam" id="PF14365">
    <property type="entry name" value="Neprosin_AP"/>
    <property type="match status" value="1"/>
</dbReference>